<dbReference type="KEGG" id="cput:CONPUDRAFT_152699"/>
<organism evidence="3 4">
    <name type="scientific">Coniophora puteana (strain RWD-64-598)</name>
    <name type="common">Brown rot fungus</name>
    <dbReference type="NCBI Taxonomy" id="741705"/>
    <lineage>
        <taxon>Eukaryota</taxon>
        <taxon>Fungi</taxon>
        <taxon>Dikarya</taxon>
        <taxon>Basidiomycota</taxon>
        <taxon>Agaricomycotina</taxon>
        <taxon>Agaricomycetes</taxon>
        <taxon>Agaricomycetidae</taxon>
        <taxon>Boletales</taxon>
        <taxon>Coniophorineae</taxon>
        <taxon>Coniophoraceae</taxon>
        <taxon>Coniophora</taxon>
    </lineage>
</organism>
<keyword evidence="4" id="KW-1185">Reference proteome</keyword>
<reference evidence="4" key="1">
    <citation type="journal article" date="2012" name="Science">
        <title>The Paleozoic origin of enzymatic lignin decomposition reconstructed from 31 fungal genomes.</title>
        <authorList>
            <person name="Floudas D."/>
            <person name="Binder M."/>
            <person name="Riley R."/>
            <person name="Barry K."/>
            <person name="Blanchette R.A."/>
            <person name="Henrissat B."/>
            <person name="Martinez A.T."/>
            <person name="Otillar R."/>
            <person name="Spatafora J.W."/>
            <person name="Yadav J.S."/>
            <person name="Aerts A."/>
            <person name="Benoit I."/>
            <person name="Boyd A."/>
            <person name="Carlson A."/>
            <person name="Copeland A."/>
            <person name="Coutinho P.M."/>
            <person name="de Vries R.P."/>
            <person name="Ferreira P."/>
            <person name="Findley K."/>
            <person name="Foster B."/>
            <person name="Gaskell J."/>
            <person name="Glotzer D."/>
            <person name="Gorecki P."/>
            <person name="Heitman J."/>
            <person name="Hesse C."/>
            <person name="Hori C."/>
            <person name="Igarashi K."/>
            <person name="Jurgens J.A."/>
            <person name="Kallen N."/>
            <person name="Kersten P."/>
            <person name="Kohler A."/>
            <person name="Kuees U."/>
            <person name="Kumar T.K.A."/>
            <person name="Kuo A."/>
            <person name="LaButti K."/>
            <person name="Larrondo L.F."/>
            <person name="Lindquist E."/>
            <person name="Ling A."/>
            <person name="Lombard V."/>
            <person name="Lucas S."/>
            <person name="Lundell T."/>
            <person name="Martin R."/>
            <person name="McLaughlin D.J."/>
            <person name="Morgenstern I."/>
            <person name="Morin E."/>
            <person name="Murat C."/>
            <person name="Nagy L.G."/>
            <person name="Nolan M."/>
            <person name="Ohm R.A."/>
            <person name="Patyshakuliyeva A."/>
            <person name="Rokas A."/>
            <person name="Ruiz-Duenas F.J."/>
            <person name="Sabat G."/>
            <person name="Salamov A."/>
            <person name="Samejima M."/>
            <person name="Schmutz J."/>
            <person name="Slot J.C."/>
            <person name="St John F."/>
            <person name="Stenlid J."/>
            <person name="Sun H."/>
            <person name="Sun S."/>
            <person name="Syed K."/>
            <person name="Tsang A."/>
            <person name="Wiebenga A."/>
            <person name="Young D."/>
            <person name="Pisabarro A."/>
            <person name="Eastwood D.C."/>
            <person name="Martin F."/>
            <person name="Cullen D."/>
            <person name="Grigoriev I.V."/>
            <person name="Hibbett D.S."/>
        </authorList>
    </citation>
    <scope>NUCLEOTIDE SEQUENCE [LARGE SCALE GENOMIC DNA]</scope>
    <source>
        <strain evidence="4">RWD-64-598 SS2</strain>
    </source>
</reference>
<proteinExistence type="predicted"/>
<gene>
    <name evidence="3" type="ORF">CONPUDRAFT_152699</name>
</gene>
<feature type="compositionally biased region" description="Acidic residues" evidence="2">
    <location>
        <begin position="395"/>
        <end position="420"/>
    </location>
</feature>
<feature type="region of interest" description="Disordered" evidence="2">
    <location>
        <begin position="395"/>
        <end position="444"/>
    </location>
</feature>
<accession>A0A5M3MT19</accession>
<feature type="compositionally biased region" description="Low complexity" evidence="2">
    <location>
        <begin position="527"/>
        <end position="588"/>
    </location>
</feature>
<evidence type="ECO:0000256" key="1">
    <source>
        <dbReference type="SAM" id="Coils"/>
    </source>
</evidence>
<dbReference type="AlphaFoldDB" id="A0A5M3MT19"/>
<keyword evidence="1" id="KW-0175">Coiled coil</keyword>
<evidence type="ECO:0000313" key="4">
    <source>
        <dbReference type="Proteomes" id="UP000053558"/>
    </source>
</evidence>
<feature type="region of interest" description="Disordered" evidence="2">
    <location>
        <begin position="521"/>
        <end position="664"/>
    </location>
</feature>
<feature type="compositionally biased region" description="Basic and acidic residues" evidence="2">
    <location>
        <begin position="308"/>
        <end position="326"/>
    </location>
</feature>
<evidence type="ECO:0000313" key="3">
    <source>
        <dbReference type="EMBL" id="EIW81795.1"/>
    </source>
</evidence>
<dbReference type="RefSeq" id="XP_007767673.1">
    <property type="nucleotide sequence ID" value="XM_007769483.1"/>
</dbReference>
<name>A0A5M3MT19_CONPW</name>
<feature type="region of interest" description="Disordered" evidence="2">
    <location>
        <begin position="46"/>
        <end position="72"/>
    </location>
</feature>
<protein>
    <submittedName>
        <fullName evidence="3">Uncharacterized protein</fullName>
    </submittedName>
</protein>
<dbReference type="OrthoDB" id="3235325at2759"/>
<feature type="region of interest" description="Disordered" evidence="2">
    <location>
        <begin position="303"/>
        <end position="326"/>
    </location>
</feature>
<dbReference type="EMBL" id="JH711577">
    <property type="protein sequence ID" value="EIW81795.1"/>
    <property type="molecule type" value="Genomic_DNA"/>
</dbReference>
<sequence>MSSIPPNTFPGLSMGSSAVSLASGGALSHNLHGSLSSSSFYGGHNSGIDAHDDQSHSRSVSNYSHMSGGYGNQSQWTHAQQDAYMQQTQLNLMNERIKTLEAQLIEVKAHRDAYEQQRNSIHSLKHSASNPAGASMVPGGSSVPTPDELSKIDDDVDCLGRSLTDMRANTKVQYWHQKDYNGWDKKKVGDLTKFGPTPWLENTKGKPIPKANVKACRESMRTLFIKHARKGELASNWRALPFDVVKAVRDAIYEEYPWLALCVNHWKFDILGRHTFPNFKRTKLDNEGNLLVKGPIKRPRGLKASAKLKAEATAEGSPARHPELGAHEEALDECIDANSDSENMDEALHDETAYRLVDEVDGVPAAADMEDIETGNIVTHDLSPGLAMDDEAVGADDADAGSEPIYEPDPELAMDDEEFGPDSTSSRSLSPYEADGLGGTETASPSLEYASVVPQHVEPQGNTILHPPPHPTDTGILQSMASTAGLVSLTRSHARQGAEGTQQALPRMLPTPTITPLAAVARKPSRASAASTNSVSTAATATKVRPSASAAVASREASQPASAGVAGARRVSRRVSTVVTAPTAPASPQEINQPSLGDISIQKQAPAGSGAGGVDPNAAGSKRANAAPPDNVPTAKKTRKTTTPSMPASTAFRSRAKDALENPSKAKVAKRAAAQKELYAEPVPGAFDELEKVVSPGKENVVPAVSSSSTSVENTSEAVDSVVYRTTGRQKNGKTLMAIRYIASVPSGQNVTEQEVESMYSGLSRVQKSSYANDAKQLVASKTWKTEADVAHGTRF</sequence>
<feature type="coiled-coil region" evidence="1">
    <location>
        <begin position="90"/>
        <end position="117"/>
    </location>
</feature>
<evidence type="ECO:0000256" key="2">
    <source>
        <dbReference type="SAM" id="MobiDB-lite"/>
    </source>
</evidence>
<dbReference type="GeneID" id="19203044"/>
<dbReference type="Proteomes" id="UP000053558">
    <property type="component" value="Unassembled WGS sequence"/>
</dbReference>
<comment type="caution">
    <text evidence="3">The sequence shown here is derived from an EMBL/GenBank/DDBJ whole genome shotgun (WGS) entry which is preliminary data.</text>
</comment>
<feature type="region of interest" description="Disordered" evidence="2">
    <location>
        <begin position="127"/>
        <end position="147"/>
    </location>
</feature>